<dbReference type="Pfam" id="PF06985">
    <property type="entry name" value="HET"/>
    <property type="match status" value="1"/>
</dbReference>
<proteinExistence type="predicted"/>
<accession>A0A4Q4MWF7</accession>
<feature type="domain" description="Heterokaryon incompatibility" evidence="1">
    <location>
        <begin position="69"/>
        <end position="222"/>
    </location>
</feature>
<comment type="caution">
    <text evidence="2">The sequence shown here is derived from an EMBL/GenBank/DDBJ whole genome shotgun (WGS) entry which is preliminary data.</text>
</comment>
<dbReference type="EMBL" id="PDXA01000001">
    <property type="protein sequence ID" value="RYN61662.1"/>
    <property type="molecule type" value="Genomic_DNA"/>
</dbReference>
<dbReference type="AlphaFoldDB" id="A0A4Q4MWF7"/>
<name>A0A4Q4MWF7_9PLEO</name>
<dbReference type="InterPro" id="IPR010730">
    <property type="entry name" value="HET"/>
</dbReference>
<protein>
    <recommendedName>
        <fullName evidence="1">Heterokaryon incompatibility domain-containing protein</fullName>
    </recommendedName>
</protein>
<dbReference type="InterPro" id="IPR052895">
    <property type="entry name" value="HetReg/Transcr_Mod"/>
</dbReference>
<reference evidence="3" key="1">
    <citation type="journal article" date="2019" name="bioRxiv">
        <title>Genomics, evolutionary history and diagnostics of the Alternaria alternata species group including apple and Asian pear pathotypes.</title>
        <authorList>
            <person name="Armitage A.D."/>
            <person name="Cockerton H.M."/>
            <person name="Sreenivasaprasad S."/>
            <person name="Woodhall J.W."/>
            <person name="Lane C.R."/>
            <person name="Harrison R.J."/>
            <person name="Clarkson J.P."/>
        </authorList>
    </citation>
    <scope>NUCLEOTIDE SEQUENCE [LARGE SCALE GENOMIC DNA]</scope>
    <source>
        <strain evidence="3">FERA 1082</strain>
    </source>
</reference>
<evidence type="ECO:0000259" key="1">
    <source>
        <dbReference type="Pfam" id="PF06985"/>
    </source>
</evidence>
<dbReference type="PANTHER" id="PTHR24148">
    <property type="entry name" value="ANKYRIN REPEAT DOMAIN-CONTAINING PROTEIN 39 HOMOLOG-RELATED"/>
    <property type="match status" value="1"/>
</dbReference>
<evidence type="ECO:0000313" key="2">
    <source>
        <dbReference type="EMBL" id="RYN61662.1"/>
    </source>
</evidence>
<dbReference type="PANTHER" id="PTHR24148:SF64">
    <property type="entry name" value="HETEROKARYON INCOMPATIBILITY DOMAIN-CONTAINING PROTEIN"/>
    <property type="match status" value="1"/>
</dbReference>
<organism evidence="2 3">
    <name type="scientific">Alternaria tenuissima</name>
    <dbReference type="NCBI Taxonomy" id="119927"/>
    <lineage>
        <taxon>Eukaryota</taxon>
        <taxon>Fungi</taxon>
        <taxon>Dikarya</taxon>
        <taxon>Ascomycota</taxon>
        <taxon>Pezizomycotina</taxon>
        <taxon>Dothideomycetes</taxon>
        <taxon>Pleosporomycetidae</taxon>
        <taxon>Pleosporales</taxon>
        <taxon>Pleosporineae</taxon>
        <taxon>Pleosporaceae</taxon>
        <taxon>Alternaria</taxon>
        <taxon>Alternaria sect. Alternaria</taxon>
        <taxon>Alternaria alternata complex</taxon>
    </lineage>
</organism>
<sequence length="644" mass="72361">MSKRSISSPSPPPEAKRLQKVNKGLANTIYEPLPQGEFIRVLKLQPGKAEDDIQCSLETIGIGTSKDAYEAISYVWGDVKHTVDVWCNGLQVPVTASLANALYNFRHSSEPRLLWADALCINQKDDQEKGHQVKRMGEVYANAKCVLIWLACDTKNVAEDTFALICEVNAYFGASFVKGGERVCDMELFEEPYPISMDQDRWSGVVKLFKLPWFKRVWTVQEAAVAAECRMFWGLASVDIADVIEICVWFWAKEEFYAIIRGIVGNIAYCFPRKSALYFHYNTHRPVSWQQSRVGLVYLAVKYKEKTLCKVLDASQDLEATDPRDHVYAFLGCPVAKDGEGRTLVDADYTSSLHVLNIRLAHALMKSPTEGPFVLSAVYHRSREGLLDSGCPSWVPAWQVPRQSRIRIMHPRSWYRASGSTKFFTTISPDEEDFLTVGGFIFDKVIWSSNTIQYRRRSLSYMHPNPAARESNELPIDTLLNHVFQTATGLGIAIRQEETVRTLMIGYPPERSSRSISHRRQKEELAAYRRKTLLARSSVVETVEWTAKEEKGAIEFGNSLKSTHGSKLFLTADGRLGIIPVGKLVEVGDVCCIIFGATVPFLLTPAKDGRHKLISECYIHGVMDGEVMQQFAGSDVGGHRIVLG</sequence>
<gene>
    <name evidence="2" type="ORF">AA0114_g256</name>
</gene>
<dbReference type="Pfam" id="PF26639">
    <property type="entry name" value="Het-6_barrel"/>
    <property type="match status" value="1"/>
</dbReference>
<evidence type="ECO:0000313" key="3">
    <source>
        <dbReference type="Proteomes" id="UP000292402"/>
    </source>
</evidence>
<dbReference type="Proteomes" id="UP000292402">
    <property type="component" value="Unassembled WGS sequence"/>
</dbReference>